<organism evidence="2 3">
    <name type="scientific">Platanthera zijinensis</name>
    <dbReference type="NCBI Taxonomy" id="2320716"/>
    <lineage>
        <taxon>Eukaryota</taxon>
        <taxon>Viridiplantae</taxon>
        <taxon>Streptophyta</taxon>
        <taxon>Embryophyta</taxon>
        <taxon>Tracheophyta</taxon>
        <taxon>Spermatophyta</taxon>
        <taxon>Magnoliopsida</taxon>
        <taxon>Liliopsida</taxon>
        <taxon>Asparagales</taxon>
        <taxon>Orchidaceae</taxon>
        <taxon>Orchidoideae</taxon>
        <taxon>Orchideae</taxon>
        <taxon>Orchidinae</taxon>
        <taxon>Platanthera</taxon>
    </lineage>
</organism>
<sequence length="356" mass="39000">MADDIAILNDEQLRELAKLIYYQEVDATNNIKFSSEPELAKYLRVCKSNYDSVLGLLNSGGEADRQFADDNTRAPIAQDIFSYIQHCLNSALQVVKNYTLRMNYLDKISKHAASLLNELRELDPEDVISARRLAEDAVKYKDAMLEYTRQSQSIASRNFSKWLKDSGMTFEDLVKRYQTKLSFDGPFEELEDQQKLQVFEKIIEASGRESVIVNQLSTAAGIAGVAVLIFTAGIMVWDIFSSEHVLQAATHDVLVSLTSVGSAMLGELIGAAVETELIGIEASALFVAFAGIATGILGAFIIGEFVGWLIDLIIGSGGNAPLSTDGLISYVAPMPDGVVLARQIAHNNKPEKLVLP</sequence>
<dbReference type="Proteomes" id="UP001418222">
    <property type="component" value="Unassembled WGS sequence"/>
</dbReference>
<keyword evidence="1" id="KW-0812">Transmembrane</keyword>
<name>A0AAP0BB35_9ASPA</name>
<feature type="transmembrane region" description="Helical" evidence="1">
    <location>
        <begin position="252"/>
        <end position="273"/>
    </location>
</feature>
<evidence type="ECO:0000256" key="1">
    <source>
        <dbReference type="SAM" id="Phobius"/>
    </source>
</evidence>
<dbReference type="EMBL" id="JBBWWQ010000012">
    <property type="protein sequence ID" value="KAK8934541.1"/>
    <property type="molecule type" value="Genomic_DNA"/>
</dbReference>
<gene>
    <name evidence="2" type="ORF">KSP39_PZI014242</name>
</gene>
<feature type="transmembrane region" description="Helical" evidence="1">
    <location>
        <begin position="219"/>
        <end position="240"/>
    </location>
</feature>
<keyword evidence="3" id="KW-1185">Reference proteome</keyword>
<protein>
    <submittedName>
        <fullName evidence="2">Uncharacterized protein</fullName>
    </submittedName>
</protein>
<feature type="transmembrane region" description="Helical" evidence="1">
    <location>
        <begin position="285"/>
        <end position="310"/>
    </location>
</feature>
<comment type="caution">
    <text evidence="2">The sequence shown here is derived from an EMBL/GenBank/DDBJ whole genome shotgun (WGS) entry which is preliminary data.</text>
</comment>
<proteinExistence type="predicted"/>
<accession>A0AAP0BB35</accession>
<keyword evidence="1" id="KW-1133">Transmembrane helix</keyword>
<evidence type="ECO:0000313" key="3">
    <source>
        <dbReference type="Proteomes" id="UP001418222"/>
    </source>
</evidence>
<keyword evidence="1" id="KW-0472">Membrane</keyword>
<evidence type="ECO:0000313" key="2">
    <source>
        <dbReference type="EMBL" id="KAK8934541.1"/>
    </source>
</evidence>
<dbReference type="AlphaFoldDB" id="A0AAP0BB35"/>
<reference evidence="2 3" key="1">
    <citation type="journal article" date="2022" name="Nat. Plants">
        <title>Genomes of leafy and leafless Platanthera orchids illuminate the evolution of mycoheterotrophy.</title>
        <authorList>
            <person name="Li M.H."/>
            <person name="Liu K.W."/>
            <person name="Li Z."/>
            <person name="Lu H.C."/>
            <person name="Ye Q.L."/>
            <person name="Zhang D."/>
            <person name="Wang J.Y."/>
            <person name="Li Y.F."/>
            <person name="Zhong Z.M."/>
            <person name="Liu X."/>
            <person name="Yu X."/>
            <person name="Liu D.K."/>
            <person name="Tu X.D."/>
            <person name="Liu B."/>
            <person name="Hao Y."/>
            <person name="Liao X.Y."/>
            <person name="Jiang Y.T."/>
            <person name="Sun W.H."/>
            <person name="Chen J."/>
            <person name="Chen Y.Q."/>
            <person name="Ai Y."/>
            <person name="Zhai J.W."/>
            <person name="Wu S.S."/>
            <person name="Zhou Z."/>
            <person name="Hsiao Y.Y."/>
            <person name="Wu W.L."/>
            <person name="Chen Y.Y."/>
            <person name="Lin Y.F."/>
            <person name="Hsu J.L."/>
            <person name="Li C.Y."/>
            <person name="Wang Z.W."/>
            <person name="Zhao X."/>
            <person name="Zhong W.Y."/>
            <person name="Ma X.K."/>
            <person name="Ma L."/>
            <person name="Huang J."/>
            <person name="Chen G.Z."/>
            <person name="Huang M.Z."/>
            <person name="Huang L."/>
            <person name="Peng D.H."/>
            <person name="Luo Y.B."/>
            <person name="Zou S.Q."/>
            <person name="Chen S.P."/>
            <person name="Lan S."/>
            <person name="Tsai W.C."/>
            <person name="Van de Peer Y."/>
            <person name="Liu Z.J."/>
        </authorList>
    </citation>
    <scope>NUCLEOTIDE SEQUENCE [LARGE SCALE GENOMIC DNA]</scope>
    <source>
        <strain evidence="2">Lor287</strain>
    </source>
</reference>